<feature type="region of interest" description="Disordered" evidence="1">
    <location>
        <begin position="48"/>
        <end position="83"/>
    </location>
</feature>
<evidence type="ECO:0000256" key="1">
    <source>
        <dbReference type="SAM" id="MobiDB-lite"/>
    </source>
</evidence>
<dbReference type="Proteomes" id="UP001152320">
    <property type="component" value="Chromosome 4"/>
</dbReference>
<protein>
    <submittedName>
        <fullName evidence="2">Uncharacterized protein</fullName>
    </submittedName>
</protein>
<organism evidence="2 3">
    <name type="scientific">Holothuria leucospilota</name>
    <name type="common">Black long sea cucumber</name>
    <name type="synonym">Mertensiothuria leucospilota</name>
    <dbReference type="NCBI Taxonomy" id="206669"/>
    <lineage>
        <taxon>Eukaryota</taxon>
        <taxon>Metazoa</taxon>
        <taxon>Echinodermata</taxon>
        <taxon>Eleutherozoa</taxon>
        <taxon>Echinozoa</taxon>
        <taxon>Holothuroidea</taxon>
        <taxon>Aspidochirotacea</taxon>
        <taxon>Aspidochirotida</taxon>
        <taxon>Holothuriidae</taxon>
        <taxon>Holothuria</taxon>
    </lineage>
</organism>
<evidence type="ECO:0000313" key="3">
    <source>
        <dbReference type="Proteomes" id="UP001152320"/>
    </source>
</evidence>
<dbReference type="EMBL" id="JAIZAY010000004">
    <property type="protein sequence ID" value="KAJ8043448.1"/>
    <property type="molecule type" value="Genomic_DNA"/>
</dbReference>
<feature type="compositionally biased region" description="Basic and acidic residues" evidence="1">
    <location>
        <begin position="53"/>
        <end position="67"/>
    </location>
</feature>
<sequence>MADSIRGFERRPKYEVRNPVRPENIAKVPKPVKTILVSQLKSRFVASTSSMALDKRTHSSEENKGEELLQETTGEETPFSKED</sequence>
<dbReference type="AlphaFoldDB" id="A0A9Q1CEV8"/>
<accession>A0A9Q1CEV8</accession>
<keyword evidence="3" id="KW-1185">Reference proteome</keyword>
<comment type="caution">
    <text evidence="2">The sequence shown here is derived from an EMBL/GenBank/DDBJ whole genome shotgun (WGS) entry which is preliminary data.</text>
</comment>
<name>A0A9Q1CEV8_HOLLE</name>
<evidence type="ECO:0000313" key="2">
    <source>
        <dbReference type="EMBL" id="KAJ8043448.1"/>
    </source>
</evidence>
<reference evidence="2" key="1">
    <citation type="submission" date="2021-10" db="EMBL/GenBank/DDBJ databases">
        <title>Tropical sea cucumber genome reveals ecological adaptation and Cuvierian tubules defense mechanism.</title>
        <authorList>
            <person name="Chen T."/>
        </authorList>
    </citation>
    <scope>NUCLEOTIDE SEQUENCE</scope>
    <source>
        <strain evidence="2">Nanhai2018</strain>
        <tissue evidence="2">Muscle</tissue>
    </source>
</reference>
<gene>
    <name evidence="2" type="ORF">HOLleu_10529</name>
</gene>
<proteinExistence type="predicted"/>